<evidence type="ECO:0000313" key="1">
    <source>
        <dbReference type="EMBL" id="TKW53169.1"/>
    </source>
</evidence>
<dbReference type="Proteomes" id="UP000310108">
    <property type="component" value="Unassembled WGS sequence"/>
</dbReference>
<organism evidence="1 2">
    <name type="scientific">Colletotrichum tanaceti</name>
    <dbReference type="NCBI Taxonomy" id="1306861"/>
    <lineage>
        <taxon>Eukaryota</taxon>
        <taxon>Fungi</taxon>
        <taxon>Dikarya</taxon>
        <taxon>Ascomycota</taxon>
        <taxon>Pezizomycotina</taxon>
        <taxon>Sordariomycetes</taxon>
        <taxon>Hypocreomycetidae</taxon>
        <taxon>Glomerellales</taxon>
        <taxon>Glomerellaceae</taxon>
        <taxon>Colletotrichum</taxon>
        <taxon>Colletotrichum destructivum species complex</taxon>
    </lineage>
</organism>
<keyword evidence="2" id="KW-1185">Reference proteome</keyword>
<sequence length="98" mass="10814">MSPSRESAICISSPPHAIIRYITVIGSQAAADEWRPSTYWDEHMGTRTRAASPPGYMVIIKSESGTPIYFCPPESSDIQLHTTSMMALAFHWSLARAS</sequence>
<accession>A0A4U6XD94</accession>
<dbReference type="EMBL" id="PJEX01000199">
    <property type="protein sequence ID" value="TKW53169.1"/>
    <property type="molecule type" value="Genomic_DNA"/>
</dbReference>
<name>A0A4U6XD94_9PEZI</name>
<evidence type="ECO:0000313" key="2">
    <source>
        <dbReference type="Proteomes" id="UP000310108"/>
    </source>
</evidence>
<gene>
    <name evidence="1" type="ORF">CTA1_9520</name>
</gene>
<proteinExistence type="predicted"/>
<protein>
    <submittedName>
        <fullName evidence="1">Uncharacterized protein</fullName>
    </submittedName>
</protein>
<dbReference type="AlphaFoldDB" id="A0A4U6XD94"/>
<comment type="caution">
    <text evidence="1">The sequence shown here is derived from an EMBL/GenBank/DDBJ whole genome shotgun (WGS) entry which is preliminary data.</text>
</comment>
<reference evidence="1 2" key="1">
    <citation type="journal article" date="2019" name="PLoS ONE">
        <title>Comparative genome analysis indicates high evolutionary potential of pathogenicity genes in Colletotrichum tanaceti.</title>
        <authorList>
            <person name="Lelwala R.V."/>
            <person name="Korhonen P.K."/>
            <person name="Young N.D."/>
            <person name="Scott J.B."/>
            <person name="Ades P.A."/>
            <person name="Gasser R.B."/>
            <person name="Taylor P.W.J."/>
        </authorList>
    </citation>
    <scope>NUCLEOTIDE SEQUENCE [LARGE SCALE GENOMIC DNA]</scope>
    <source>
        <strain evidence="1">BRIP57314</strain>
    </source>
</reference>